<dbReference type="InterPro" id="IPR029016">
    <property type="entry name" value="GAF-like_dom_sf"/>
</dbReference>
<dbReference type="CDD" id="cd00077">
    <property type="entry name" value="HDc"/>
    <property type="match status" value="1"/>
</dbReference>
<dbReference type="AlphaFoldDB" id="X1FUP0"/>
<dbReference type="InterPro" id="IPR003018">
    <property type="entry name" value="GAF"/>
</dbReference>
<dbReference type="EMBL" id="BARU01010707">
    <property type="protein sequence ID" value="GAH36265.1"/>
    <property type="molecule type" value="Genomic_DNA"/>
</dbReference>
<name>X1FUP0_9ZZZZ</name>
<gene>
    <name evidence="2" type="ORF">S03H2_20333</name>
</gene>
<accession>X1FUP0</accession>
<dbReference type="SMART" id="SM00065">
    <property type="entry name" value="GAF"/>
    <property type="match status" value="1"/>
</dbReference>
<comment type="caution">
    <text evidence="2">The sequence shown here is derived from an EMBL/GenBank/DDBJ whole genome shotgun (WGS) entry which is preliminary data.</text>
</comment>
<dbReference type="Gene3D" id="1.10.3210.10">
    <property type="entry name" value="Hypothetical protein af1432"/>
    <property type="match status" value="1"/>
</dbReference>
<organism evidence="2">
    <name type="scientific">marine sediment metagenome</name>
    <dbReference type="NCBI Taxonomy" id="412755"/>
    <lineage>
        <taxon>unclassified sequences</taxon>
        <taxon>metagenomes</taxon>
        <taxon>ecological metagenomes</taxon>
    </lineage>
</organism>
<feature type="non-terminal residue" evidence="2">
    <location>
        <position position="292"/>
    </location>
</feature>
<feature type="domain" description="HD-GYP" evidence="1">
    <location>
        <begin position="166"/>
        <end position="292"/>
    </location>
</feature>
<feature type="non-terminal residue" evidence="2">
    <location>
        <position position="1"/>
    </location>
</feature>
<dbReference type="PROSITE" id="PS51832">
    <property type="entry name" value="HD_GYP"/>
    <property type="match status" value="1"/>
</dbReference>
<dbReference type="SMART" id="SM00471">
    <property type="entry name" value="HDc"/>
    <property type="match status" value="1"/>
</dbReference>
<evidence type="ECO:0000259" key="1">
    <source>
        <dbReference type="PROSITE" id="PS51832"/>
    </source>
</evidence>
<dbReference type="SUPFAM" id="SSF109604">
    <property type="entry name" value="HD-domain/PDEase-like"/>
    <property type="match status" value="1"/>
</dbReference>
<sequence length="292" mass="33226">ELKKSKDRLFILYQISRSINSTLELDNILKVILDFSVKISGANRGSVLLLDEKKNVFFIKAAYNLSEKIIRKVTFAKDENTIGWVVKNKKPLYIKDLEKDKRFSKKEETDYKLKQLLMVPIIIEGEVKGVINLDNASFTTDIINLLESFSEQAAVAINNARLYQKIQDSYFEIVKALAQAIEAKDPYTHGHSVRVMEYAVLIAQKLGLPEEEIESLKYAAILHDIGKIGVRGIVLNNPNGLTDEEYDEIKKHPLIGEGIIQPIELLQPIRPLIRHHHEWYNGKGYPDGLSGE</sequence>
<dbReference type="InterPro" id="IPR003607">
    <property type="entry name" value="HD/PDEase_dom"/>
</dbReference>
<dbReference type="PANTHER" id="PTHR43155:SF2">
    <property type="entry name" value="CYCLIC DI-GMP PHOSPHODIESTERASE PA4108"/>
    <property type="match status" value="1"/>
</dbReference>
<dbReference type="InterPro" id="IPR037522">
    <property type="entry name" value="HD_GYP_dom"/>
</dbReference>
<proteinExistence type="predicted"/>
<dbReference type="PANTHER" id="PTHR43155">
    <property type="entry name" value="CYCLIC DI-GMP PHOSPHODIESTERASE PA4108-RELATED"/>
    <property type="match status" value="1"/>
</dbReference>
<dbReference type="Gene3D" id="3.30.450.40">
    <property type="match status" value="1"/>
</dbReference>
<reference evidence="2" key="1">
    <citation type="journal article" date="2014" name="Front. Microbiol.">
        <title>High frequency of phylogenetically diverse reductive dehalogenase-homologous genes in deep subseafloor sedimentary metagenomes.</title>
        <authorList>
            <person name="Kawai M."/>
            <person name="Futagami T."/>
            <person name="Toyoda A."/>
            <person name="Takaki Y."/>
            <person name="Nishi S."/>
            <person name="Hori S."/>
            <person name="Arai W."/>
            <person name="Tsubouchi T."/>
            <person name="Morono Y."/>
            <person name="Uchiyama I."/>
            <person name="Ito T."/>
            <person name="Fujiyama A."/>
            <person name="Inagaki F."/>
            <person name="Takami H."/>
        </authorList>
    </citation>
    <scope>NUCLEOTIDE SEQUENCE</scope>
    <source>
        <strain evidence="2">Expedition CK06-06</strain>
    </source>
</reference>
<dbReference type="Pfam" id="PF13487">
    <property type="entry name" value="HD_5"/>
    <property type="match status" value="1"/>
</dbReference>
<protein>
    <recommendedName>
        <fullName evidence="1">HD-GYP domain-containing protein</fullName>
    </recommendedName>
</protein>
<dbReference type="Pfam" id="PF13185">
    <property type="entry name" value="GAF_2"/>
    <property type="match status" value="1"/>
</dbReference>
<dbReference type="SUPFAM" id="SSF55781">
    <property type="entry name" value="GAF domain-like"/>
    <property type="match status" value="1"/>
</dbReference>
<evidence type="ECO:0000313" key="2">
    <source>
        <dbReference type="EMBL" id="GAH36265.1"/>
    </source>
</evidence>